<protein>
    <submittedName>
        <fullName evidence="1">Uncharacterized protein</fullName>
    </submittedName>
</protein>
<proteinExistence type="predicted"/>
<name>A0A2K3LH14_TRIPR</name>
<evidence type="ECO:0000313" key="2">
    <source>
        <dbReference type="Proteomes" id="UP000236291"/>
    </source>
</evidence>
<organism evidence="1 2">
    <name type="scientific">Trifolium pratense</name>
    <name type="common">Red clover</name>
    <dbReference type="NCBI Taxonomy" id="57577"/>
    <lineage>
        <taxon>Eukaryota</taxon>
        <taxon>Viridiplantae</taxon>
        <taxon>Streptophyta</taxon>
        <taxon>Embryophyta</taxon>
        <taxon>Tracheophyta</taxon>
        <taxon>Spermatophyta</taxon>
        <taxon>Magnoliopsida</taxon>
        <taxon>eudicotyledons</taxon>
        <taxon>Gunneridae</taxon>
        <taxon>Pentapetalae</taxon>
        <taxon>rosids</taxon>
        <taxon>fabids</taxon>
        <taxon>Fabales</taxon>
        <taxon>Fabaceae</taxon>
        <taxon>Papilionoideae</taxon>
        <taxon>50 kb inversion clade</taxon>
        <taxon>NPAAA clade</taxon>
        <taxon>Hologalegina</taxon>
        <taxon>IRL clade</taxon>
        <taxon>Trifolieae</taxon>
        <taxon>Trifolium</taxon>
    </lineage>
</organism>
<reference evidence="1 2" key="2">
    <citation type="journal article" date="2017" name="Front. Plant Sci.">
        <title>Gene Classification and Mining of Molecular Markers Useful in Red Clover (Trifolium pratense) Breeding.</title>
        <authorList>
            <person name="Istvanek J."/>
            <person name="Dluhosova J."/>
            <person name="Dluhos P."/>
            <person name="Patkova L."/>
            <person name="Nedelnik J."/>
            <person name="Repkova J."/>
        </authorList>
    </citation>
    <scope>NUCLEOTIDE SEQUENCE [LARGE SCALE GENOMIC DNA]</scope>
    <source>
        <strain evidence="2">cv. Tatra</strain>
        <tissue evidence="1">Young leaves</tissue>
    </source>
</reference>
<sequence length="45" mass="4854">LLGHEAQNGGRLLELAHDAPVPAPHAQVAVYMCCCVVVQPQEEKM</sequence>
<dbReference type="AlphaFoldDB" id="A0A2K3LH14"/>
<gene>
    <name evidence="1" type="ORF">L195_g033784</name>
</gene>
<dbReference type="Proteomes" id="UP000236291">
    <property type="component" value="Unassembled WGS sequence"/>
</dbReference>
<reference evidence="1 2" key="1">
    <citation type="journal article" date="2014" name="Am. J. Bot.">
        <title>Genome assembly and annotation for red clover (Trifolium pratense; Fabaceae).</title>
        <authorList>
            <person name="Istvanek J."/>
            <person name="Jaros M."/>
            <person name="Krenek A."/>
            <person name="Repkova J."/>
        </authorList>
    </citation>
    <scope>NUCLEOTIDE SEQUENCE [LARGE SCALE GENOMIC DNA]</scope>
    <source>
        <strain evidence="2">cv. Tatra</strain>
        <tissue evidence="1">Young leaves</tissue>
    </source>
</reference>
<accession>A0A2K3LH14</accession>
<feature type="non-terminal residue" evidence="1">
    <location>
        <position position="1"/>
    </location>
</feature>
<comment type="caution">
    <text evidence="1">The sequence shown here is derived from an EMBL/GenBank/DDBJ whole genome shotgun (WGS) entry which is preliminary data.</text>
</comment>
<evidence type="ECO:0000313" key="1">
    <source>
        <dbReference type="EMBL" id="PNX77813.1"/>
    </source>
</evidence>
<dbReference type="EMBL" id="ASHM01032983">
    <property type="protein sequence ID" value="PNX77813.1"/>
    <property type="molecule type" value="Genomic_DNA"/>
</dbReference>